<evidence type="ECO:0000259" key="5">
    <source>
        <dbReference type="Pfam" id="PF01753"/>
    </source>
</evidence>
<keyword evidence="1" id="KW-0479">Metal-binding</keyword>
<evidence type="ECO:0000313" key="6">
    <source>
        <dbReference type="EMBL" id="KAL3786783.1"/>
    </source>
</evidence>
<proteinExistence type="predicted"/>
<evidence type="ECO:0000313" key="7">
    <source>
        <dbReference type="Proteomes" id="UP001530400"/>
    </source>
</evidence>
<evidence type="ECO:0000256" key="3">
    <source>
        <dbReference type="ARBA" id="ARBA00022833"/>
    </source>
</evidence>
<comment type="caution">
    <text evidence="6">The sequence shown here is derived from an EMBL/GenBank/DDBJ whole genome shotgun (WGS) entry which is preliminary data.</text>
</comment>
<feature type="domain" description="MYND-type" evidence="5">
    <location>
        <begin position="244"/>
        <end position="264"/>
    </location>
</feature>
<dbReference type="Proteomes" id="UP001530400">
    <property type="component" value="Unassembled WGS sequence"/>
</dbReference>
<keyword evidence="7" id="KW-1185">Reference proteome</keyword>
<reference evidence="6 7" key="1">
    <citation type="submission" date="2024-10" db="EMBL/GenBank/DDBJ databases">
        <title>Updated reference genomes for cyclostephanoid diatoms.</title>
        <authorList>
            <person name="Roberts W.R."/>
            <person name="Alverson A.J."/>
        </authorList>
    </citation>
    <scope>NUCLEOTIDE SEQUENCE [LARGE SCALE GENOMIC DNA]</scope>
    <source>
        <strain evidence="6 7">AJA010-31</strain>
    </source>
</reference>
<dbReference type="Pfam" id="PF01753">
    <property type="entry name" value="zf-MYND"/>
    <property type="match status" value="1"/>
</dbReference>
<organism evidence="6 7">
    <name type="scientific">Cyclotella atomus</name>
    <dbReference type="NCBI Taxonomy" id="382360"/>
    <lineage>
        <taxon>Eukaryota</taxon>
        <taxon>Sar</taxon>
        <taxon>Stramenopiles</taxon>
        <taxon>Ochrophyta</taxon>
        <taxon>Bacillariophyta</taxon>
        <taxon>Coscinodiscophyceae</taxon>
        <taxon>Thalassiosirophycidae</taxon>
        <taxon>Stephanodiscales</taxon>
        <taxon>Stephanodiscaceae</taxon>
        <taxon>Cyclotella</taxon>
    </lineage>
</organism>
<feature type="region of interest" description="Disordered" evidence="4">
    <location>
        <begin position="36"/>
        <end position="57"/>
    </location>
</feature>
<evidence type="ECO:0000256" key="2">
    <source>
        <dbReference type="ARBA" id="ARBA00022771"/>
    </source>
</evidence>
<sequence length="300" mass="33711">MTRWPNPTRPLVWLRERGHEDMLLLVEVSTNLVLQRTNCPPPTPTNHSSSRWSARSPRQLYRLQDNPTEIRQRLHHRPRHANLLQMTPSGLLAVKFVCRLVCLDCLEEIVKDTCIESNVGQESSNLHNVFAMEVIKAQGPVTCLRDGQGLCVLTTPDHKTLSAYDLNGIWENFGAFQAMVGVFFQEFGSSSSRLQFMETTRSTVLGKESQIRSKVGKKCDCPGCDRVHGDKVESSGDETKRIRLQDCTGCYDASYCSKTCQHAAKAVLLESISDHVECGIDWYARSFLILIHCGSLNPSC</sequence>
<name>A0ABD3PGG1_9STRA</name>
<evidence type="ECO:0000256" key="4">
    <source>
        <dbReference type="SAM" id="MobiDB-lite"/>
    </source>
</evidence>
<keyword evidence="2" id="KW-0863">Zinc-finger</keyword>
<dbReference type="InterPro" id="IPR002893">
    <property type="entry name" value="Znf_MYND"/>
</dbReference>
<keyword evidence="3" id="KW-0862">Zinc</keyword>
<evidence type="ECO:0000256" key="1">
    <source>
        <dbReference type="ARBA" id="ARBA00022723"/>
    </source>
</evidence>
<gene>
    <name evidence="6" type="ORF">ACHAWO_002419</name>
</gene>
<dbReference type="EMBL" id="JALLPJ020000636">
    <property type="protein sequence ID" value="KAL3786783.1"/>
    <property type="molecule type" value="Genomic_DNA"/>
</dbReference>
<dbReference type="AlphaFoldDB" id="A0ABD3PGG1"/>
<accession>A0ABD3PGG1</accession>
<protein>
    <recommendedName>
        <fullName evidence="5">MYND-type domain-containing protein</fullName>
    </recommendedName>
</protein>